<accession>A0A7J7N4G5</accession>
<evidence type="ECO:0000313" key="6">
    <source>
        <dbReference type="Proteomes" id="UP000541444"/>
    </source>
</evidence>
<keyword evidence="1 4" id="KW-0812">Transmembrane</keyword>
<dbReference type="GO" id="GO:0016020">
    <property type="term" value="C:membrane"/>
    <property type="evidence" value="ECO:0007669"/>
    <property type="project" value="InterPro"/>
</dbReference>
<keyword evidence="2 4" id="KW-1133">Transmembrane helix</keyword>
<evidence type="ECO:0000256" key="4">
    <source>
        <dbReference type="SAM" id="Phobius"/>
    </source>
</evidence>
<dbReference type="InterPro" id="IPR030184">
    <property type="entry name" value="WAT1-related"/>
</dbReference>
<gene>
    <name evidence="5" type="ORF">GIB67_002747</name>
</gene>
<keyword evidence="6" id="KW-1185">Reference proteome</keyword>
<protein>
    <recommendedName>
        <fullName evidence="7">WAT1-related protein</fullName>
    </recommendedName>
</protein>
<organism evidence="5 6">
    <name type="scientific">Kingdonia uniflora</name>
    <dbReference type="NCBI Taxonomy" id="39325"/>
    <lineage>
        <taxon>Eukaryota</taxon>
        <taxon>Viridiplantae</taxon>
        <taxon>Streptophyta</taxon>
        <taxon>Embryophyta</taxon>
        <taxon>Tracheophyta</taxon>
        <taxon>Spermatophyta</taxon>
        <taxon>Magnoliopsida</taxon>
        <taxon>Ranunculales</taxon>
        <taxon>Circaeasteraceae</taxon>
        <taxon>Kingdonia</taxon>
    </lineage>
</organism>
<feature type="transmembrane region" description="Helical" evidence="4">
    <location>
        <begin position="21"/>
        <end position="37"/>
    </location>
</feature>
<dbReference type="EMBL" id="JACGCM010001068">
    <property type="protein sequence ID" value="KAF6161964.1"/>
    <property type="molecule type" value="Genomic_DNA"/>
</dbReference>
<evidence type="ECO:0000313" key="5">
    <source>
        <dbReference type="EMBL" id="KAF6161964.1"/>
    </source>
</evidence>
<evidence type="ECO:0000256" key="3">
    <source>
        <dbReference type="ARBA" id="ARBA00023136"/>
    </source>
</evidence>
<comment type="caution">
    <text evidence="5">The sequence shown here is derived from an EMBL/GenBank/DDBJ whole genome shotgun (WGS) entry which is preliminary data.</text>
</comment>
<sequence>MPCDFRMEKVELRSLSSQAKILGTIISITALIATFYKDSPIIIFQSPANSISHQIFLSIQSNLSWGDYPCICCYMCCCLEHCAVLFGVSFLGHTLHFESVIEAIVIAVGFYAVMWGKAKEEKKGEEGLESSTLPLLRHTDIS</sequence>
<feature type="transmembrane region" description="Helical" evidence="4">
    <location>
        <begin position="95"/>
        <end position="114"/>
    </location>
</feature>
<name>A0A7J7N4G5_9MAGN</name>
<dbReference type="GO" id="GO:0022857">
    <property type="term" value="F:transmembrane transporter activity"/>
    <property type="evidence" value="ECO:0007669"/>
    <property type="project" value="InterPro"/>
</dbReference>
<evidence type="ECO:0008006" key="7">
    <source>
        <dbReference type="Google" id="ProtNLM"/>
    </source>
</evidence>
<evidence type="ECO:0000256" key="2">
    <source>
        <dbReference type="ARBA" id="ARBA00022989"/>
    </source>
</evidence>
<dbReference type="Proteomes" id="UP000541444">
    <property type="component" value="Unassembled WGS sequence"/>
</dbReference>
<reference evidence="5 6" key="1">
    <citation type="journal article" date="2020" name="IScience">
        <title>Genome Sequencing of the Endangered Kingdonia uniflora (Circaeasteraceae, Ranunculales) Reveals Potential Mechanisms of Evolutionary Specialization.</title>
        <authorList>
            <person name="Sun Y."/>
            <person name="Deng T."/>
            <person name="Zhang A."/>
            <person name="Moore M.J."/>
            <person name="Landis J.B."/>
            <person name="Lin N."/>
            <person name="Zhang H."/>
            <person name="Zhang X."/>
            <person name="Huang J."/>
            <person name="Zhang X."/>
            <person name="Sun H."/>
            <person name="Wang H."/>
        </authorList>
    </citation>
    <scope>NUCLEOTIDE SEQUENCE [LARGE SCALE GENOMIC DNA]</scope>
    <source>
        <strain evidence="5">TB1705</strain>
        <tissue evidence="5">Leaf</tissue>
    </source>
</reference>
<dbReference type="PANTHER" id="PTHR31218">
    <property type="entry name" value="WAT1-RELATED PROTEIN"/>
    <property type="match status" value="1"/>
</dbReference>
<dbReference type="AlphaFoldDB" id="A0A7J7N4G5"/>
<proteinExistence type="predicted"/>
<evidence type="ECO:0000256" key="1">
    <source>
        <dbReference type="ARBA" id="ARBA00022692"/>
    </source>
</evidence>
<keyword evidence="3 4" id="KW-0472">Membrane</keyword>